<reference evidence="2" key="1">
    <citation type="submission" date="2019-03" db="EMBL/GenBank/DDBJ databases">
        <title>Long read genome sequence of the mycoparasitic Pythium oligandrum ATCC 38472 isolated from sugarbeet rhizosphere.</title>
        <authorList>
            <person name="Gaulin E."/>
        </authorList>
    </citation>
    <scope>NUCLEOTIDE SEQUENCE</scope>
    <source>
        <strain evidence="2">ATCC 38472_TT</strain>
    </source>
</reference>
<dbReference type="AlphaFoldDB" id="A0A8K1FDU0"/>
<dbReference type="InterPro" id="IPR001155">
    <property type="entry name" value="OxRdtase_FMN_N"/>
</dbReference>
<dbReference type="InterPro" id="IPR013785">
    <property type="entry name" value="Aldolase_TIM"/>
</dbReference>
<dbReference type="InterPro" id="IPR045247">
    <property type="entry name" value="Oye-like"/>
</dbReference>
<dbReference type="EMBL" id="SPLM01000109">
    <property type="protein sequence ID" value="TMW59775.1"/>
    <property type="molecule type" value="Genomic_DNA"/>
</dbReference>
<gene>
    <name evidence="2" type="ORF">Poli38472_004844</name>
</gene>
<sequence length="275" mass="30712">MSVSTPKLFTAITLGGKKDPIQLRHRIAMAPLTRFRADSSGVQPSYAAKYYQQRSTRGGLIIAEATNISPSGRGFFCTPGILTQEQIDAWKPVTKAVHEEDGYGGSVENRARFLFEVIEEILKEVDSSKLAVRLSPYSKTCAQQDSDPATTVKYVFEKLSDYNLAYAHIIEPCVFHYTNELTPKEGATVYFRQFYKGILVTTSGYERDSTIDVVEAGQADIVAIGRYFISNPDLVKRFELNAPLARFDEGTMYFYTAGETGYTDYPFLSDEEATS</sequence>
<organism evidence="2 3">
    <name type="scientific">Pythium oligandrum</name>
    <name type="common">Mycoparasitic fungus</name>
    <dbReference type="NCBI Taxonomy" id="41045"/>
    <lineage>
        <taxon>Eukaryota</taxon>
        <taxon>Sar</taxon>
        <taxon>Stramenopiles</taxon>
        <taxon>Oomycota</taxon>
        <taxon>Peronosporomycetes</taxon>
        <taxon>Pythiales</taxon>
        <taxon>Pythiaceae</taxon>
        <taxon>Pythium</taxon>
    </lineage>
</organism>
<evidence type="ECO:0000313" key="2">
    <source>
        <dbReference type="EMBL" id="TMW59775.1"/>
    </source>
</evidence>
<dbReference type="PANTHER" id="PTHR22893:SF91">
    <property type="entry name" value="NADPH DEHYDROGENASE 2-RELATED"/>
    <property type="match status" value="1"/>
</dbReference>
<accession>A0A8K1FDU0</accession>
<dbReference type="GO" id="GO:0016491">
    <property type="term" value="F:oxidoreductase activity"/>
    <property type="evidence" value="ECO:0007669"/>
    <property type="project" value="InterPro"/>
</dbReference>
<dbReference type="Gene3D" id="3.20.20.70">
    <property type="entry name" value="Aldolase class I"/>
    <property type="match status" value="2"/>
</dbReference>
<dbReference type="Pfam" id="PF00724">
    <property type="entry name" value="Oxidored_FMN"/>
    <property type="match status" value="1"/>
</dbReference>
<dbReference type="PANTHER" id="PTHR22893">
    <property type="entry name" value="NADH OXIDOREDUCTASE-RELATED"/>
    <property type="match status" value="1"/>
</dbReference>
<dbReference type="OrthoDB" id="148713at2759"/>
<comment type="caution">
    <text evidence="2">The sequence shown here is derived from an EMBL/GenBank/DDBJ whole genome shotgun (WGS) entry which is preliminary data.</text>
</comment>
<name>A0A8K1FDU0_PYTOL</name>
<dbReference type="GO" id="GO:0010181">
    <property type="term" value="F:FMN binding"/>
    <property type="evidence" value="ECO:0007669"/>
    <property type="project" value="InterPro"/>
</dbReference>
<dbReference type="SUPFAM" id="SSF51395">
    <property type="entry name" value="FMN-linked oxidoreductases"/>
    <property type="match status" value="1"/>
</dbReference>
<protein>
    <recommendedName>
        <fullName evidence="1">NADH:flavin oxidoreductase/NADH oxidase N-terminal domain-containing protein</fullName>
    </recommendedName>
</protein>
<proteinExistence type="predicted"/>
<feature type="domain" description="NADH:flavin oxidoreductase/NADH oxidase N-terminal" evidence="1">
    <location>
        <begin position="101"/>
        <end position="241"/>
    </location>
</feature>
<dbReference type="Proteomes" id="UP000794436">
    <property type="component" value="Unassembled WGS sequence"/>
</dbReference>
<keyword evidence="3" id="KW-1185">Reference proteome</keyword>
<evidence type="ECO:0000313" key="3">
    <source>
        <dbReference type="Proteomes" id="UP000794436"/>
    </source>
</evidence>
<evidence type="ECO:0000259" key="1">
    <source>
        <dbReference type="Pfam" id="PF00724"/>
    </source>
</evidence>